<feature type="chain" id="PRO_5046880363" evidence="1">
    <location>
        <begin position="29"/>
        <end position="701"/>
    </location>
</feature>
<sequence length="701" mass="77716">MSRFVRLSTIKLVPVIAASFLSVSNSFAAQFDIAGLDVSFDSTFTLGTSYRVENRDWSLIGKNNHPNVQWANEQGPYNAVLNPIYDPADIWDQPGSYSANGDLANLNHDPGEAFSRMFSGTHELDINAGDWGVFTRFMYFYDQAAQQKKAWKHPLTGEYYDLCADKQAKERICQDFRFLDAFVYGYFDIADKPVSVKLGKQVVSWGESSLIAHGINAINPVDISRLKAPGAELKEAFIPVGMLWGSISLTDNIYLDAFYQYEWQETILPAPGSYFSTNDFAGYGGYQNNVQIGFTQNPDINTEYLVNQLNGSVKGYLNANIDDINNLVGQIAQADASQQAQLAEQFYQITAPYYLYGTKTAIKAREENGDQKPKNGGQYGLKLGVYSPDLNDSEFGFYFMNYHSRRPINSGKASNFELGSVYQDIQYLLNNTISNKNFQNLNVFTQAYLEYPEDIKLYGFSFNTSINETALAGEIAYRQDEPLQVDDVELLYAGMPEQLANAGLRPDLEGVSQLPEVPSGGIAQGYILRDTVQAQATLTHLFGPMLGSDSLALLGEAGVVHIQDMPEYDELRLNGPGTARGGVLPVNQGLITGLSNGIETTPFPTASAWGYKILARLSYNNLFYGVNVQPKIVFSHDVNGITPDPMFLFVEDRKSAAFSVNFDYQSKLAVELGYNSFWGGVGKSNGFADRDYVSLSVKYSL</sequence>
<evidence type="ECO:0000256" key="1">
    <source>
        <dbReference type="SAM" id="SignalP"/>
    </source>
</evidence>
<keyword evidence="1" id="KW-0732">Signal</keyword>
<dbReference type="Proteomes" id="UP001163726">
    <property type="component" value="Chromosome"/>
</dbReference>
<protein>
    <submittedName>
        <fullName evidence="2">DUF1302 domain-containing protein</fullName>
    </submittedName>
</protein>
<name>A0ABY7ARM0_9ALTE</name>
<reference evidence="2" key="1">
    <citation type="submission" date="2022-10" db="EMBL/GenBank/DDBJ databases">
        <title>Catenovulum adriacola sp. nov. isolated in the Harbour of Susak.</title>
        <authorList>
            <person name="Schoch T."/>
            <person name="Reich S.J."/>
            <person name="Stoeferle S."/>
            <person name="Flaiz M."/>
            <person name="Kazda M."/>
            <person name="Riedel C.U."/>
            <person name="Duerre P."/>
        </authorList>
    </citation>
    <scope>NUCLEOTIDE SEQUENCE</scope>
    <source>
        <strain evidence="2">TS8</strain>
    </source>
</reference>
<organism evidence="2 3">
    <name type="scientific">Catenovulum adriaticum</name>
    <dbReference type="NCBI Taxonomy" id="2984846"/>
    <lineage>
        <taxon>Bacteria</taxon>
        <taxon>Pseudomonadati</taxon>
        <taxon>Pseudomonadota</taxon>
        <taxon>Gammaproteobacteria</taxon>
        <taxon>Alteromonadales</taxon>
        <taxon>Alteromonadaceae</taxon>
        <taxon>Catenovulum</taxon>
    </lineage>
</organism>
<proteinExistence type="predicted"/>
<evidence type="ECO:0000313" key="2">
    <source>
        <dbReference type="EMBL" id="WAJ70901.1"/>
    </source>
</evidence>
<keyword evidence="3" id="KW-1185">Reference proteome</keyword>
<evidence type="ECO:0000313" key="3">
    <source>
        <dbReference type="Proteomes" id="UP001163726"/>
    </source>
</evidence>
<dbReference type="EMBL" id="CP109965">
    <property type="protein sequence ID" value="WAJ70901.1"/>
    <property type="molecule type" value="Genomic_DNA"/>
</dbReference>
<gene>
    <name evidence="2" type="ORF">OLW01_03580</name>
</gene>
<dbReference type="InterPro" id="IPR010727">
    <property type="entry name" value="DUF1302"/>
</dbReference>
<dbReference type="Pfam" id="PF06980">
    <property type="entry name" value="DUF1302"/>
    <property type="match status" value="1"/>
</dbReference>
<dbReference type="RefSeq" id="WP_268075251.1">
    <property type="nucleotide sequence ID" value="NZ_CP109965.1"/>
</dbReference>
<feature type="signal peptide" evidence="1">
    <location>
        <begin position="1"/>
        <end position="28"/>
    </location>
</feature>
<accession>A0ABY7ARM0</accession>